<keyword evidence="6" id="KW-0227">DNA damage</keyword>
<evidence type="ECO:0000259" key="9">
    <source>
        <dbReference type="Pfam" id="PF01035"/>
    </source>
</evidence>
<evidence type="ECO:0000256" key="5">
    <source>
        <dbReference type="ARBA" id="ARBA00022679"/>
    </source>
</evidence>
<evidence type="ECO:0000256" key="4">
    <source>
        <dbReference type="ARBA" id="ARBA00022603"/>
    </source>
</evidence>
<dbReference type="InterPro" id="IPR014048">
    <property type="entry name" value="MethylDNA_cys_MeTrfase_DNA-bd"/>
</dbReference>
<dbReference type="GO" id="GO:0032259">
    <property type="term" value="P:methylation"/>
    <property type="evidence" value="ECO:0007669"/>
    <property type="project" value="UniProtKB-KW"/>
</dbReference>
<dbReference type="InterPro" id="IPR001497">
    <property type="entry name" value="MethylDNA_cys_MeTrfase_AS"/>
</dbReference>
<dbReference type="PANTHER" id="PTHR10815:SF13">
    <property type="entry name" value="METHYLATED-DNA--PROTEIN-CYSTEINE METHYLTRANSFERASE"/>
    <property type="match status" value="1"/>
</dbReference>
<keyword evidence="5" id="KW-0808">Transferase</keyword>
<dbReference type="Pfam" id="PF01035">
    <property type="entry name" value="DNA_binding_1"/>
    <property type="match status" value="1"/>
</dbReference>
<dbReference type="SUPFAM" id="SSF46767">
    <property type="entry name" value="Methylated DNA-protein cysteine methyltransferase, C-terminal domain"/>
    <property type="match status" value="1"/>
</dbReference>
<evidence type="ECO:0000256" key="2">
    <source>
        <dbReference type="ARBA" id="ARBA00008711"/>
    </source>
</evidence>
<protein>
    <recommendedName>
        <fullName evidence="3">methylated-DNA--[protein]-cysteine S-methyltransferase</fullName>
        <ecNumber evidence="3">2.1.1.63</ecNumber>
    </recommendedName>
</protein>
<sequence>MTWHMTFDFTRHQQAVNHIGSKKLCLQQFIDITISLNDLKKILASKAIMPEFSPSPFLSQGTTFQKQVWRLIAQIPFGARLTYGDLAKKLGNTNYARAVGGACNSNPVALLIPCHRVVGKNTLGGFAGGEVIKEMLLELEK</sequence>
<dbReference type="Gene3D" id="1.10.10.10">
    <property type="entry name" value="Winged helix-like DNA-binding domain superfamily/Winged helix DNA-binding domain"/>
    <property type="match status" value="1"/>
</dbReference>
<dbReference type="InterPro" id="IPR036217">
    <property type="entry name" value="MethylDNA_cys_MeTrfase_DNAb"/>
</dbReference>
<dbReference type="AlphaFoldDB" id="A0A8J6NE77"/>
<dbReference type="FunFam" id="1.10.10.10:FF:000214">
    <property type="entry name" value="Methylated-DNA--protein-cysteine methyltransferase"/>
    <property type="match status" value="1"/>
</dbReference>
<dbReference type="EMBL" id="JACNJZ010000155">
    <property type="protein sequence ID" value="MBC8318404.1"/>
    <property type="molecule type" value="Genomic_DNA"/>
</dbReference>
<comment type="similarity">
    <text evidence="2">Belongs to the MGMT family.</text>
</comment>
<dbReference type="PANTHER" id="PTHR10815">
    <property type="entry name" value="METHYLATED-DNA--PROTEIN-CYSTEINE METHYLTRANSFERASE"/>
    <property type="match status" value="1"/>
</dbReference>
<evidence type="ECO:0000313" key="11">
    <source>
        <dbReference type="Proteomes" id="UP000614424"/>
    </source>
</evidence>
<dbReference type="EC" id="2.1.1.63" evidence="3"/>
<comment type="catalytic activity">
    <reaction evidence="8">
        <text>a 6-O-methyl-2'-deoxyguanosine in DNA + L-cysteinyl-[protein] = S-methyl-L-cysteinyl-[protein] + a 2'-deoxyguanosine in DNA</text>
        <dbReference type="Rhea" id="RHEA:24000"/>
        <dbReference type="Rhea" id="RHEA-COMP:10131"/>
        <dbReference type="Rhea" id="RHEA-COMP:10132"/>
        <dbReference type="Rhea" id="RHEA-COMP:11367"/>
        <dbReference type="Rhea" id="RHEA-COMP:11368"/>
        <dbReference type="ChEBI" id="CHEBI:29950"/>
        <dbReference type="ChEBI" id="CHEBI:82612"/>
        <dbReference type="ChEBI" id="CHEBI:85445"/>
        <dbReference type="ChEBI" id="CHEBI:85448"/>
        <dbReference type="EC" id="2.1.1.63"/>
    </reaction>
</comment>
<dbReference type="GO" id="GO:0003908">
    <property type="term" value="F:methylated-DNA-[protein]-cysteine S-methyltransferase activity"/>
    <property type="evidence" value="ECO:0007669"/>
    <property type="project" value="UniProtKB-EC"/>
</dbReference>
<evidence type="ECO:0000256" key="3">
    <source>
        <dbReference type="ARBA" id="ARBA00011918"/>
    </source>
</evidence>
<proteinExistence type="inferred from homology"/>
<dbReference type="PROSITE" id="PS00374">
    <property type="entry name" value="MGMT"/>
    <property type="match status" value="1"/>
</dbReference>
<organism evidence="10 11">
    <name type="scientific">Candidatus Desulfobia pelagia</name>
    <dbReference type="NCBI Taxonomy" id="2841692"/>
    <lineage>
        <taxon>Bacteria</taxon>
        <taxon>Pseudomonadati</taxon>
        <taxon>Thermodesulfobacteriota</taxon>
        <taxon>Desulfobulbia</taxon>
        <taxon>Desulfobulbales</taxon>
        <taxon>Desulfobulbaceae</taxon>
        <taxon>Candidatus Desulfobia</taxon>
    </lineage>
</organism>
<comment type="caution">
    <text evidence="10">The sequence shown here is derived from an EMBL/GenBank/DDBJ whole genome shotgun (WGS) entry which is preliminary data.</text>
</comment>
<reference evidence="10 11" key="1">
    <citation type="submission" date="2020-08" db="EMBL/GenBank/DDBJ databases">
        <title>Bridging the membrane lipid divide: bacteria of the FCB group superphylum have the potential to synthesize archaeal ether lipids.</title>
        <authorList>
            <person name="Villanueva L."/>
            <person name="Von Meijenfeldt F.A.B."/>
            <person name="Westbye A.B."/>
            <person name="Yadav S."/>
            <person name="Hopmans E.C."/>
            <person name="Dutilh B.E."/>
            <person name="Sinninghe Damste J.S."/>
        </authorList>
    </citation>
    <scope>NUCLEOTIDE SEQUENCE [LARGE SCALE GENOMIC DNA]</scope>
    <source>
        <strain evidence="10">NIOZ-UU47</strain>
    </source>
</reference>
<name>A0A8J6NE77_9BACT</name>
<evidence type="ECO:0000256" key="8">
    <source>
        <dbReference type="ARBA" id="ARBA00049348"/>
    </source>
</evidence>
<evidence type="ECO:0000313" key="10">
    <source>
        <dbReference type="EMBL" id="MBC8318404.1"/>
    </source>
</evidence>
<evidence type="ECO:0000256" key="6">
    <source>
        <dbReference type="ARBA" id="ARBA00022763"/>
    </source>
</evidence>
<dbReference type="InterPro" id="IPR036388">
    <property type="entry name" value="WH-like_DNA-bd_sf"/>
</dbReference>
<dbReference type="NCBIfam" id="TIGR00589">
    <property type="entry name" value="ogt"/>
    <property type="match status" value="1"/>
</dbReference>
<dbReference type="CDD" id="cd06445">
    <property type="entry name" value="ATase"/>
    <property type="match status" value="1"/>
</dbReference>
<keyword evidence="4" id="KW-0489">Methyltransferase</keyword>
<dbReference type="Proteomes" id="UP000614424">
    <property type="component" value="Unassembled WGS sequence"/>
</dbReference>
<evidence type="ECO:0000256" key="1">
    <source>
        <dbReference type="ARBA" id="ARBA00001286"/>
    </source>
</evidence>
<gene>
    <name evidence="10" type="ORF">H8E41_10905</name>
</gene>
<comment type="catalytic activity">
    <reaction evidence="1">
        <text>a 4-O-methyl-thymidine in DNA + L-cysteinyl-[protein] = a thymidine in DNA + S-methyl-L-cysteinyl-[protein]</text>
        <dbReference type="Rhea" id="RHEA:53428"/>
        <dbReference type="Rhea" id="RHEA-COMP:10131"/>
        <dbReference type="Rhea" id="RHEA-COMP:10132"/>
        <dbReference type="Rhea" id="RHEA-COMP:13555"/>
        <dbReference type="Rhea" id="RHEA-COMP:13556"/>
        <dbReference type="ChEBI" id="CHEBI:29950"/>
        <dbReference type="ChEBI" id="CHEBI:82612"/>
        <dbReference type="ChEBI" id="CHEBI:137386"/>
        <dbReference type="ChEBI" id="CHEBI:137387"/>
        <dbReference type="EC" id="2.1.1.63"/>
    </reaction>
</comment>
<feature type="domain" description="Methylated-DNA-[protein]-cysteine S-methyltransferase DNA binding" evidence="9">
    <location>
        <begin position="64"/>
        <end position="141"/>
    </location>
</feature>
<evidence type="ECO:0000256" key="7">
    <source>
        <dbReference type="ARBA" id="ARBA00023204"/>
    </source>
</evidence>
<accession>A0A8J6NE77</accession>
<keyword evidence="7" id="KW-0234">DNA repair</keyword>
<dbReference type="GO" id="GO:0006281">
    <property type="term" value="P:DNA repair"/>
    <property type="evidence" value="ECO:0007669"/>
    <property type="project" value="UniProtKB-KW"/>
</dbReference>